<evidence type="ECO:0000256" key="2">
    <source>
        <dbReference type="ARBA" id="ARBA00022771"/>
    </source>
</evidence>
<feature type="region of interest" description="Disordered" evidence="6">
    <location>
        <begin position="241"/>
        <end position="359"/>
    </location>
</feature>
<dbReference type="PROSITE" id="PS50119">
    <property type="entry name" value="ZF_BBOX"/>
    <property type="match status" value="1"/>
</dbReference>
<name>A0ABD0K181_9CAEN</name>
<proteinExistence type="predicted"/>
<dbReference type="Proteomes" id="UP001519460">
    <property type="component" value="Unassembled WGS sequence"/>
</dbReference>
<dbReference type="PROSITE" id="PS50089">
    <property type="entry name" value="ZF_RING_2"/>
    <property type="match status" value="1"/>
</dbReference>
<dbReference type="GO" id="GO:0008270">
    <property type="term" value="F:zinc ion binding"/>
    <property type="evidence" value="ECO:0007669"/>
    <property type="project" value="UniProtKB-KW"/>
</dbReference>
<evidence type="ECO:0000313" key="9">
    <source>
        <dbReference type="EMBL" id="KAK7481117.1"/>
    </source>
</evidence>
<dbReference type="Gene3D" id="3.30.160.60">
    <property type="entry name" value="Classic Zinc Finger"/>
    <property type="match status" value="1"/>
</dbReference>
<dbReference type="InterPro" id="IPR017907">
    <property type="entry name" value="Znf_RING_CS"/>
</dbReference>
<reference evidence="9 10" key="1">
    <citation type="journal article" date="2023" name="Sci. Data">
        <title>Genome assembly of the Korean intertidal mud-creeper Batillaria attramentaria.</title>
        <authorList>
            <person name="Patra A.K."/>
            <person name="Ho P.T."/>
            <person name="Jun S."/>
            <person name="Lee S.J."/>
            <person name="Kim Y."/>
            <person name="Won Y.J."/>
        </authorList>
    </citation>
    <scope>NUCLEOTIDE SEQUENCE [LARGE SCALE GENOMIC DNA]</scope>
    <source>
        <strain evidence="9">Wonlab-2016</strain>
    </source>
</reference>
<dbReference type="SUPFAM" id="SSF57850">
    <property type="entry name" value="RING/U-box"/>
    <property type="match status" value="1"/>
</dbReference>
<keyword evidence="3" id="KW-0862">Zinc</keyword>
<feature type="compositionally biased region" description="Polar residues" evidence="6">
    <location>
        <begin position="318"/>
        <end position="342"/>
    </location>
</feature>
<gene>
    <name evidence="9" type="ORF">BaRGS_00027657</name>
</gene>
<feature type="compositionally biased region" description="Basic and acidic residues" evidence="6">
    <location>
        <begin position="281"/>
        <end position="306"/>
    </location>
</feature>
<dbReference type="InterPro" id="IPR047153">
    <property type="entry name" value="TRIM45/56/19-like"/>
</dbReference>
<protein>
    <submittedName>
        <fullName evidence="9">Uncharacterized protein</fullName>
    </submittedName>
</protein>
<evidence type="ECO:0000256" key="3">
    <source>
        <dbReference type="ARBA" id="ARBA00022833"/>
    </source>
</evidence>
<keyword evidence="10" id="KW-1185">Reference proteome</keyword>
<dbReference type="SMART" id="SM00184">
    <property type="entry name" value="RING"/>
    <property type="match status" value="1"/>
</dbReference>
<keyword evidence="5" id="KW-0175">Coiled coil</keyword>
<evidence type="ECO:0000256" key="1">
    <source>
        <dbReference type="ARBA" id="ARBA00022723"/>
    </source>
</evidence>
<dbReference type="PROSITE" id="PS00518">
    <property type="entry name" value="ZF_RING_1"/>
    <property type="match status" value="1"/>
</dbReference>
<feature type="compositionally biased region" description="Basic and acidic residues" evidence="6">
    <location>
        <begin position="253"/>
        <end position="262"/>
    </location>
</feature>
<evidence type="ECO:0000256" key="4">
    <source>
        <dbReference type="PROSITE-ProRule" id="PRU00024"/>
    </source>
</evidence>
<feature type="domain" description="RING-type" evidence="7">
    <location>
        <begin position="11"/>
        <end position="66"/>
    </location>
</feature>
<dbReference type="Gene3D" id="3.30.40.10">
    <property type="entry name" value="Zinc/RING finger domain, C3HC4 (zinc finger)"/>
    <property type="match status" value="1"/>
</dbReference>
<dbReference type="InterPro" id="IPR000315">
    <property type="entry name" value="Znf_B-box"/>
</dbReference>
<keyword evidence="2 4" id="KW-0863">Zinc-finger</keyword>
<dbReference type="CDD" id="cd19756">
    <property type="entry name" value="Bbox2"/>
    <property type="match status" value="1"/>
</dbReference>
<dbReference type="InterPro" id="IPR027370">
    <property type="entry name" value="Znf-RING_euk"/>
</dbReference>
<dbReference type="EMBL" id="JACVVK020000267">
    <property type="protein sequence ID" value="KAK7481117.1"/>
    <property type="molecule type" value="Genomic_DNA"/>
</dbReference>
<dbReference type="PANTHER" id="PTHR25462">
    <property type="entry name" value="BONUS, ISOFORM C-RELATED"/>
    <property type="match status" value="1"/>
</dbReference>
<comment type="caution">
    <text evidence="9">The sequence shown here is derived from an EMBL/GenBank/DDBJ whole genome shotgun (WGS) entry which is preliminary data.</text>
</comment>
<keyword evidence="1" id="KW-0479">Metal-binding</keyword>
<evidence type="ECO:0000256" key="5">
    <source>
        <dbReference type="SAM" id="Coils"/>
    </source>
</evidence>
<feature type="coiled-coil region" evidence="5">
    <location>
        <begin position="162"/>
        <end position="196"/>
    </location>
</feature>
<dbReference type="Pfam" id="PF00643">
    <property type="entry name" value="zf-B_box"/>
    <property type="match status" value="1"/>
</dbReference>
<dbReference type="SUPFAM" id="SSF57845">
    <property type="entry name" value="B-box zinc-binding domain"/>
    <property type="match status" value="1"/>
</dbReference>
<sequence length="588" mass="63967">MATEASSHLTCPICLEYFRSPKLLPCGHTLCLKCVADLARRHANTTTASNGRSANNVASFPCPSCRKRVVVPPGGVSAFPNNFYISVADMERSRLASSTQCRTHPEHLLRFLCMECDEFICSVCKLTQHTSHRTKDLMLTEDGKGDGDEDNRAVTGSDDNVLTEVENLRRELTAALTAAQEEQKAWSANRALLEKQVKARAKQISALTRLAHDAALAELQSLNTSQDNKHKTNIKHLNALIADLDSTQNPRGAKSDEARSRDSTSAAPSVADATDGNVSSDGRREANQSRGEAQPKDDSQNKDVKDSGPVNIHADNAVDSQASQTNSETASAARTGNKTSLDMPSGSDEAPSAESKRSFEEILQDARNAISEQSNTVSHCTLLCQSYSVRPDVIAKYIGLPRILSVPKMAPVVSLKRAFRSGADDNSEVHTICVVKETSKVWLCQRLSDRENNDYRKAIFTLAGAKLNLQDDTAPARVTWKMISGSMFIAQALYSKGDSPFRLSRLLPPKASMSRITALQAKKTDKGAVQCVDVNLLDIHAKDCVGFDVSPDGQLFAVVAASDSAGPDTPLQHQRKVCLVVVLFLYFY</sequence>
<evidence type="ECO:0000259" key="8">
    <source>
        <dbReference type="PROSITE" id="PS50119"/>
    </source>
</evidence>
<dbReference type="Pfam" id="PF13445">
    <property type="entry name" value="zf-RING_UBOX"/>
    <property type="match status" value="1"/>
</dbReference>
<dbReference type="InterPro" id="IPR013083">
    <property type="entry name" value="Znf_RING/FYVE/PHD"/>
</dbReference>
<organism evidence="9 10">
    <name type="scientific">Batillaria attramentaria</name>
    <dbReference type="NCBI Taxonomy" id="370345"/>
    <lineage>
        <taxon>Eukaryota</taxon>
        <taxon>Metazoa</taxon>
        <taxon>Spiralia</taxon>
        <taxon>Lophotrochozoa</taxon>
        <taxon>Mollusca</taxon>
        <taxon>Gastropoda</taxon>
        <taxon>Caenogastropoda</taxon>
        <taxon>Sorbeoconcha</taxon>
        <taxon>Cerithioidea</taxon>
        <taxon>Batillariidae</taxon>
        <taxon>Batillaria</taxon>
    </lineage>
</organism>
<dbReference type="InterPro" id="IPR001841">
    <property type="entry name" value="Znf_RING"/>
</dbReference>
<evidence type="ECO:0000313" key="10">
    <source>
        <dbReference type="Proteomes" id="UP001519460"/>
    </source>
</evidence>
<dbReference type="SMART" id="SM00336">
    <property type="entry name" value="BBOX"/>
    <property type="match status" value="1"/>
</dbReference>
<feature type="domain" description="B box-type" evidence="8">
    <location>
        <begin position="96"/>
        <end position="137"/>
    </location>
</feature>
<dbReference type="AlphaFoldDB" id="A0ABD0K181"/>
<evidence type="ECO:0000259" key="7">
    <source>
        <dbReference type="PROSITE" id="PS50089"/>
    </source>
</evidence>
<evidence type="ECO:0000256" key="6">
    <source>
        <dbReference type="SAM" id="MobiDB-lite"/>
    </source>
</evidence>
<dbReference type="PANTHER" id="PTHR25462:SF296">
    <property type="entry name" value="MEIOTIC P26, ISOFORM F"/>
    <property type="match status" value="1"/>
</dbReference>
<accession>A0ABD0K181</accession>